<protein>
    <submittedName>
        <fullName evidence="2 4">Uncharacterized protein</fullName>
    </submittedName>
</protein>
<dbReference type="AlphaFoldDB" id="A0A183B336"/>
<proteinExistence type="predicted"/>
<feature type="compositionally biased region" description="Basic and acidic residues" evidence="1">
    <location>
        <begin position="14"/>
        <end position="30"/>
    </location>
</feature>
<reference evidence="4" key="1">
    <citation type="submission" date="2016-06" db="UniProtKB">
        <authorList>
            <consortium name="WormBaseParasite"/>
        </authorList>
    </citation>
    <scope>IDENTIFICATION</scope>
</reference>
<keyword evidence="3" id="KW-1185">Reference proteome</keyword>
<feature type="region of interest" description="Disordered" evidence="1">
    <location>
        <begin position="1"/>
        <end position="51"/>
    </location>
</feature>
<organism evidence="4">
    <name type="scientific">Echinostoma caproni</name>
    <dbReference type="NCBI Taxonomy" id="27848"/>
    <lineage>
        <taxon>Eukaryota</taxon>
        <taxon>Metazoa</taxon>
        <taxon>Spiralia</taxon>
        <taxon>Lophotrochozoa</taxon>
        <taxon>Platyhelminthes</taxon>
        <taxon>Trematoda</taxon>
        <taxon>Digenea</taxon>
        <taxon>Plagiorchiida</taxon>
        <taxon>Echinostomata</taxon>
        <taxon>Echinostomatoidea</taxon>
        <taxon>Echinostomatidae</taxon>
        <taxon>Echinostoma</taxon>
    </lineage>
</organism>
<gene>
    <name evidence="2" type="ORF">ECPE_LOCUS13621</name>
</gene>
<accession>A0A183B336</accession>
<dbReference type="WBParaSite" id="ECPE_0001366101-mRNA-1">
    <property type="protein sequence ID" value="ECPE_0001366101-mRNA-1"/>
    <property type="gene ID" value="ECPE_0001366101"/>
</dbReference>
<dbReference type="OrthoDB" id="424249at2759"/>
<evidence type="ECO:0000313" key="2">
    <source>
        <dbReference type="EMBL" id="VDP90893.1"/>
    </source>
</evidence>
<dbReference type="EMBL" id="UZAN01055546">
    <property type="protein sequence ID" value="VDP90893.1"/>
    <property type="molecule type" value="Genomic_DNA"/>
</dbReference>
<dbReference type="Proteomes" id="UP000272942">
    <property type="component" value="Unassembled WGS sequence"/>
</dbReference>
<evidence type="ECO:0000313" key="4">
    <source>
        <dbReference type="WBParaSite" id="ECPE_0001366101-mRNA-1"/>
    </source>
</evidence>
<evidence type="ECO:0000313" key="3">
    <source>
        <dbReference type="Proteomes" id="UP000272942"/>
    </source>
</evidence>
<name>A0A183B336_9TREM</name>
<evidence type="ECO:0000256" key="1">
    <source>
        <dbReference type="SAM" id="MobiDB-lite"/>
    </source>
</evidence>
<reference evidence="2 3" key="2">
    <citation type="submission" date="2018-11" db="EMBL/GenBank/DDBJ databases">
        <authorList>
            <consortium name="Pathogen Informatics"/>
        </authorList>
    </citation>
    <scope>NUCLEOTIDE SEQUENCE [LARGE SCALE GENOMIC DNA]</scope>
    <source>
        <strain evidence="2 3">Egypt</strain>
    </source>
</reference>
<sequence length="95" mass="10470">MEQEGSDVATEIGCDDHNADGDQISKHPQTEADSAAEDSNTNLLKDGKKLPPPAICLLGARSAVDKMRLLLEFQADNWNELDELEDAWRSLYGQL</sequence>